<feature type="non-terminal residue" evidence="1">
    <location>
        <position position="1"/>
    </location>
</feature>
<name>A0A1B6EZ61_9HEMI</name>
<gene>
    <name evidence="1" type="ORF">g.922</name>
</gene>
<organism evidence="1">
    <name type="scientific">Cuerna arida</name>
    <dbReference type="NCBI Taxonomy" id="1464854"/>
    <lineage>
        <taxon>Eukaryota</taxon>
        <taxon>Metazoa</taxon>
        <taxon>Ecdysozoa</taxon>
        <taxon>Arthropoda</taxon>
        <taxon>Hexapoda</taxon>
        <taxon>Insecta</taxon>
        <taxon>Pterygota</taxon>
        <taxon>Neoptera</taxon>
        <taxon>Paraneoptera</taxon>
        <taxon>Hemiptera</taxon>
        <taxon>Auchenorrhyncha</taxon>
        <taxon>Membracoidea</taxon>
        <taxon>Cicadellidae</taxon>
        <taxon>Cicadellinae</taxon>
        <taxon>Proconiini</taxon>
        <taxon>Cuerna</taxon>
    </lineage>
</organism>
<evidence type="ECO:0000313" key="1">
    <source>
        <dbReference type="EMBL" id="JAS43200.1"/>
    </source>
</evidence>
<feature type="non-terminal residue" evidence="1">
    <location>
        <position position="122"/>
    </location>
</feature>
<reference evidence="1" key="1">
    <citation type="submission" date="2015-11" db="EMBL/GenBank/DDBJ databases">
        <title>De novo transcriptome assembly of four potential Pierce s Disease insect vectors from Arizona vineyards.</title>
        <authorList>
            <person name="Tassone E.E."/>
        </authorList>
    </citation>
    <scope>NUCLEOTIDE SEQUENCE</scope>
</reference>
<protein>
    <submittedName>
        <fullName evidence="1">Uncharacterized protein</fullName>
    </submittedName>
</protein>
<dbReference type="AlphaFoldDB" id="A0A1B6EZ61"/>
<dbReference type="EMBL" id="GECZ01026569">
    <property type="protein sequence ID" value="JAS43200.1"/>
    <property type="molecule type" value="Transcribed_RNA"/>
</dbReference>
<sequence length="122" mass="14455">PRKLQRQRSKKRPSQYMDEEAFTLKQEYLRALNNYEQTGNLRDKEEMTSKKKIYDLRLRALQKKTNADRIAMSKNKPKTLWTIINEERQARGCERALIQLNTETGIEENAGKVAEMLNEYFA</sequence>
<accession>A0A1B6EZ61</accession>
<proteinExistence type="predicted"/>